<keyword evidence="2" id="KW-0479">Metal-binding</keyword>
<accession>A0A6J4R4W2</accession>
<proteinExistence type="predicted"/>
<name>A0A6J4R4W2_9ACTN</name>
<protein>
    <submittedName>
        <fullName evidence="8">Nitrite reductase [NAD(P)H] small subunit</fullName>
        <ecNumber evidence="8">1.7.1.4</ecNumber>
    </submittedName>
</protein>
<dbReference type="PROSITE" id="PS51296">
    <property type="entry name" value="RIESKE"/>
    <property type="match status" value="1"/>
</dbReference>
<keyword evidence="3 8" id="KW-0560">Oxidoreductase</keyword>
<dbReference type="InterPro" id="IPR036922">
    <property type="entry name" value="Rieske_2Fe-2S_sf"/>
</dbReference>
<evidence type="ECO:0000256" key="4">
    <source>
        <dbReference type="ARBA" id="ARBA00023004"/>
    </source>
</evidence>
<dbReference type="AlphaFoldDB" id="A0A6J4R4W2"/>
<keyword evidence="6" id="KW-0534">Nitrate assimilation</keyword>
<organism evidence="8">
    <name type="scientific">uncultured Rubrobacteraceae bacterium</name>
    <dbReference type="NCBI Taxonomy" id="349277"/>
    <lineage>
        <taxon>Bacteria</taxon>
        <taxon>Bacillati</taxon>
        <taxon>Actinomycetota</taxon>
        <taxon>Rubrobacteria</taxon>
        <taxon>Rubrobacterales</taxon>
        <taxon>Rubrobacteraceae</taxon>
        <taxon>environmental samples</taxon>
    </lineage>
</organism>
<evidence type="ECO:0000256" key="1">
    <source>
        <dbReference type="ARBA" id="ARBA00022714"/>
    </source>
</evidence>
<keyword evidence="4" id="KW-0408">Iron</keyword>
<sequence>MTGSESWTRVCAEEDVPFLEGRRVEVGGFYVGVFNTEEGFYAVYDVCPHKGGPLSDGDVAAGAVTCPLHARKIDLSTGRVQNDDSLSCTFTFPVRIEDGSVYLDVRALASLGAASPV</sequence>
<dbReference type="Gene3D" id="2.102.10.10">
    <property type="entry name" value="Rieske [2Fe-2S] iron-sulphur domain"/>
    <property type="match status" value="1"/>
</dbReference>
<dbReference type="InterPro" id="IPR017941">
    <property type="entry name" value="Rieske_2Fe-2S"/>
</dbReference>
<dbReference type="GO" id="GO:0046872">
    <property type="term" value="F:metal ion binding"/>
    <property type="evidence" value="ECO:0007669"/>
    <property type="project" value="UniProtKB-KW"/>
</dbReference>
<dbReference type="GO" id="GO:0004497">
    <property type="term" value="F:monooxygenase activity"/>
    <property type="evidence" value="ECO:0007669"/>
    <property type="project" value="UniProtKB-ARBA"/>
</dbReference>
<evidence type="ECO:0000256" key="3">
    <source>
        <dbReference type="ARBA" id="ARBA00023002"/>
    </source>
</evidence>
<gene>
    <name evidence="8" type="ORF">AVDCRST_MAG25-932</name>
</gene>
<evidence type="ECO:0000256" key="2">
    <source>
        <dbReference type="ARBA" id="ARBA00022723"/>
    </source>
</evidence>
<dbReference type="GO" id="GO:0051537">
    <property type="term" value="F:2 iron, 2 sulfur cluster binding"/>
    <property type="evidence" value="ECO:0007669"/>
    <property type="project" value="UniProtKB-KW"/>
</dbReference>
<evidence type="ECO:0000256" key="6">
    <source>
        <dbReference type="ARBA" id="ARBA00023063"/>
    </source>
</evidence>
<dbReference type="EC" id="1.7.1.4" evidence="8"/>
<dbReference type="GO" id="GO:0008942">
    <property type="term" value="F:nitrite reductase [NAD(P)H] activity"/>
    <property type="evidence" value="ECO:0007669"/>
    <property type="project" value="UniProtKB-EC"/>
</dbReference>
<keyword evidence="1" id="KW-0001">2Fe-2S</keyword>
<evidence type="ECO:0000256" key="5">
    <source>
        <dbReference type="ARBA" id="ARBA00023014"/>
    </source>
</evidence>
<keyword evidence="5" id="KW-0411">Iron-sulfur</keyword>
<dbReference type="Pfam" id="PF00355">
    <property type="entry name" value="Rieske"/>
    <property type="match status" value="1"/>
</dbReference>
<evidence type="ECO:0000313" key="8">
    <source>
        <dbReference type="EMBL" id="CAA9461543.1"/>
    </source>
</evidence>
<dbReference type="NCBIfam" id="TIGR02378">
    <property type="entry name" value="nirD_assim_sml"/>
    <property type="match status" value="1"/>
</dbReference>
<dbReference type="EMBL" id="CADCVI010000058">
    <property type="protein sequence ID" value="CAA9461543.1"/>
    <property type="molecule type" value="Genomic_DNA"/>
</dbReference>
<dbReference type="GO" id="GO:0016705">
    <property type="term" value="F:oxidoreductase activity, acting on paired donors, with incorporation or reduction of molecular oxygen"/>
    <property type="evidence" value="ECO:0007669"/>
    <property type="project" value="UniProtKB-ARBA"/>
</dbReference>
<reference evidence="8" key="1">
    <citation type="submission" date="2020-02" db="EMBL/GenBank/DDBJ databases">
        <authorList>
            <person name="Meier V. D."/>
        </authorList>
    </citation>
    <scope>NUCLEOTIDE SEQUENCE</scope>
    <source>
        <strain evidence="8">AVDCRST_MAG25</strain>
    </source>
</reference>
<evidence type="ECO:0000259" key="7">
    <source>
        <dbReference type="PROSITE" id="PS51296"/>
    </source>
</evidence>
<dbReference type="GO" id="GO:0042128">
    <property type="term" value="P:nitrate assimilation"/>
    <property type="evidence" value="ECO:0007669"/>
    <property type="project" value="UniProtKB-KW"/>
</dbReference>
<dbReference type="InterPro" id="IPR012748">
    <property type="entry name" value="Rieske-like_NirD"/>
</dbReference>
<feature type="domain" description="Rieske" evidence="7">
    <location>
        <begin position="8"/>
        <end position="103"/>
    </location>
</feature>
<dbReference type="SUPFAM" id="SSF50022">
    <property type="entry name" value="ISP domain"/>
    <property type="match status" value="1"/>
</dbReference>
<dbReference type="PANTHER" id="PTHR21496">
    <property type="entry name" value="FERREDOXIN-RELATED"/>
    <property type="match status" value="1"/>
</dbReference>
<dbReference type="PANTHER" id="PTHR21496:SF23">
    <property type="entry name" value="3-PHENYLPROPIONATE_CINNAMIC ACID DIOXYGENASE FERREDOXIN SUBUNIT"/>
    <property type="match status" value="1"/>
</dbReference>